<dbReference type="Proteomes" id="UP001295469">
    <property type="component" value="Chromosome C02"/>
</dbReference>
<sequence length="127" mass="14726">MSGTAEDIYKIGKTAATEHYRAIFQIVKDHDKENNKRHKSEIEKYSISDQIEFLEEIMEKRVSCFNIVEEKDKIEVPYIDWDKLGEPFMSKPLVAPPPLSKRSTLSYFSKVLPHRFCDIDNLSDDAG</sequence>
<organism evidence="1">
    <name type="scientific">Brassica napus</name>
    <name type="common">Rape</name>
    <dbReference type="NCBI Taxonomy" id="3708"/>
    <lineage>
        <taxon>Eukaryota</taxon>
        <taxon>Viridiplantae</taxon>
        <taxon>Streptophyta</taxon>
        <taxon>Embryophyta</taxon>
        <taxon>Tracheophyta</taxon>
        <taxon>Spermatophyta</taxon>
        <taxon>Magnoliopsida</taxon>
        <taxon>eudicotyledons</taxon>
        <taxon>Gunneridae</taxon>
        <taxon>Pentapetalae</taxon>
        <taxon>rosids</taxon>
        <taxon>malvids</taxon>
        <taxon>Brassicales</taxon>
        <taxon>Brassicaceae</taxon>
        <taxon>Brassiceae</taxon>
        <taxon>Brassica</taxon>
    </lineage>
</organism>
<name>A0A816KKX9_BRANA</name>
<gene>
    <name evidence="1" type="ORF">DARMORV10_C02P34250.1</name>
</gene>
<dbReference type="AlphaFoldDB" id="A0A816KKX9"/>
<reference evidence="1" key="1">
    <citation type="submission" date="2021-01" db="EMBL/GenBank/DDBJ databases">
        <authorList>
            <consortium name="Genoscope - CEA"/>
            <person name="William W."/>
        </authorList>
    </citation>
    <scope>NUCLEOTIDE SEQUENCE</scope>
</reference>
<accession>A0A816KKX9</accession>
<protein>
    <submittedName>
        <fullName evidence="1">(rape) hypothetical protein</fullName>
    </submittedName>
</protein>
<proteinExistence type="predicted"/>
<dbReference type="EMBL" id="HG994366">
    <property type="protein sequence ID" value="CAF1913005.1"/>
    <property type="molecule type" value="Genomic_DNA"/>
</dbReference>
<evidence type="ECO:0000313" key="1">
    <source>
        <dbReference type="EMBL" id="CAF1913005.1"/>
    </source>
</evidence>